<reference evidence="4" key="1">
    <citation type="journal article" date="2019" name="Int. J. Syst. Evol. Microbiol.">
        <title>The Global Catalogue of Microorganisms (GCM) 10K type strain sequencing project: providing services to taxonomists for standard genome sequencing and annotation.</title>
        <authorList>
            <consortium name="The Broad Institute Genomics Platform"/>
            <consortium name="The Broad Institute Genome Sequencing Center for Infectious Disease"/>
            <person name="Wu L."/>
            <person name="Ma J."/>
        </authorList>
    </citation>
    <scope>NUCLEOTIDE SEQUENCE [LARGE SCALE GENOMIC DNA]</scope>
    <source>
        <strain evidence="4">KCTC 42644</strain>
    </source>
</reference>
<gene>
    <name evidence="3" type="ORF">ACFOMD_01275</name>
</gene>
<sequence length="138" mass="15238">MLKFIGAALLLLLAVDVRAADHQAAANALDAAIVAKDRAALRRLIAEDFLWVRGRGATGDKAAFIAALTAPTLKIEPFRPFDTRWLLSGDSAMLTGANAMRGTEDGKPFTDRHRFADYWVRRDGRWQLVYIQVTPVAE</sequence>
<name>A0ABV7X7I4_9SPHN</name>
<evidence type="ECO:0000256" key="1">
    <source>
        <dbReference type="SAM" id="SignalP"/>
    </source>
</evidence>
<evidence type="ECO:0000259" key="2">
    <source>
        <dbReference type="Pfam" id="PF14534"/>
    </source>
</evidence>
<keyword evidence="1" id="KW-0732">Signal</keyword>
<protein>
    <submittedName>
        <fullName evidence="3">Nuclear transport factor 2 family protein</fullName>
    </submittedName>
</protein>
<dbReference type="Proteomes" id="UP001595615">
    <property type="component" value="Unassembled WGS sequence"/>
</dbReference>
<dbReference type="Pfam" id="PF14534">
    <property type="entry name" value="DUF4440"/>
    <property type="match status" value="1"/>
</dbReference>
<dbReference type="EMBL" id="JBHRXV010000001">
    <property type="protein sequence ID" value="MFC3711182.1"/>
    <property type="molecule type" value="Genomic_DNA"/>
</dbReference>
<feature type="domain" description="DUF4440" evidence="2">
    <location>
        <begin position="24"/>
        <end position="128"/>
    </location>
</feature>
<feature type="signal peptide" evidence="1">
    <location>
        <begin position="1"/>
        <end position="19"/>
    </location>
</feature>
<organism evidence="3 4">
    <name type="scientific">Sphingoaurantiacus capsulatus</name>
    <dbReference type="NCBI Taxonomy" id="1771310"/>
    <lineage>
        <taxon>Bacteria</taxon>
        <taxon>Pseudomonadati</taxon>
        <taxon>Pseudomonadota</taxon>
        <taxon>Alphaproteobacteria</taxon>
        <taxon>Sphingomonadales</taxon>
        <taxon>Sphingosinicellaceae</taxon>
        <taxon>Sphingoaurantiacus</taxon>
    </lineage>
</organism>
<dbReference type="RefSeq" id="WP_380855597.1">
    <property type="nucleotide sequence ID" value="NZ_JBHRXV010000001.1"/>
</dbReference>
<evidence type="ECO:0000313" key="4">
    <source>
        <dbReference type="Proteomes" id="UP001595615"/>
    </source>
</evidence>
<dbReference type="InterPro" id="IPR032710">
    <property type="entry name" value="NTF2-like_dom_sf"/>
</dbReference>
<dbReference type="SUPFAM" id="SSF54427">
    <property type="entry name" value="NTF2-like"/>
    <property type="match status" value="1"/>
</dbReference>
<comment type="caution">
    <text evidence="3">The sequence shown here is derived from an EMBL/GenBank/DDBJ whole genome shotgun (WGS) entry which is preliminary data.</text>
</comment>
<evidence type="ECO:0000313" key="3">
    <source>
        <dbReference type="EMBL" id="MFC3711182.1"/>
    </source>
</evidence>
<dbReference type="Gene3D" id="3.10.450.50">
    <property type="match status" value="1"/>
</dbReference>
<feature type="chain" id="PRO_5047460206" evidence="1">
    <location>
        <begin position="20"/>
        <end position="138"/>
    </location>
</feature>
<dbReference type="InterPro" id="IPR027843">
    <property type="entry name" value="DUF4440"/>
</dbReference>
<keyword evidence="4" id="KW-1185">Reference proteome</keyword>
<accession>A0ABV7X7I4</accession>
<proteinExistence type="predicted"/>